<dbReference type="Pfam" id="PF00990">
    <property type="entry name" value="GGDEF"/>
    <property type="match status" value="1"/>
</dbReference>
<dbReference type="InterPro" id="IPR043128">
    <property type="entry name" value="Rev_trsase/Diguanyl_cyclase"/>
</dbReference>
<keyword evidence="5" id="KW-1185">Reference proteome</keyword>
<dbReference type="CDD" id="cd01948">
    <property type="entry name" value="EAL"/>
    <property type="match status" value="1"/>
</dbReference>
<feature type="transmembrane region" description="Helical" evidence="1">
    <location>
        <begin position="186"/>
        <end position="208"/>
    </location>
</feature>
<sequence length="644" mass="73588">MKTYHKVLLILFFVLVGLLSFKGYKDYVQIKSAYQMVALEESKTLANAIVAFRETYQSLFLDHNISINTTTAPLFPHKATELIAQKFQTLDGARKEARVYVPLKKALDEQVMDARAFEYFVAHPDEAHYFLPLSGHEYYYATPFFASALCVSCHKGERTYEEGALVGVVGIEGKNTRLITALQGDYFSSMVAYGVLGIMIYILLAYFVRKGYVRDEHYRVTLEKELKEHLEMLSQKSEEMHYQIFHDALTNLPNRNQLMQDLSTKEGSALALINIDDFKQINDFYGQEIGDEVLVSLGQLVLTFAKHHRAHAYKLHADEYAIMFPQIVPRVLEKKIHALLEELRQFILITDEDHDIDIMATIGAAIGDETLLAHADMALKKAKKERISYLLYESSMEIKEEYEKNIESSRRLKRAIRDDRIVPYYQAIVSLENKSAKRYEVLMRLIGEDGSEVAPNSFLHVAKKSRLYNQLTRIIITKSFEAMRPCDAVFSVNVSIMDILNPKTVAFILEKIDQFPEPARITFEILESEGIENYKDVLEFVRQVKAKGCSIAIDDFGSGYSSFEHILNLHVDVLKIDASLIRSIDTNKNARVTVETILSFAKALGIKTCAEFVYSKEIYDILEGMGVDYVQGYYLAKPLPFEKL</sequence>
<evidence type="ECO:0000259" key="3">
    <source>
        <dbReference type="PROSITE" id="PS50887"/>
    </source>
</evidence>
<dbReference type="SMART" id="SM00052">
    <property type="entry name" value="EAL"/>
    <property type="match status" value="1"/>
</dbReference>
<keyword evidence="1" id="KW-1133">Transmembrane helix</keyword>
<dbReference type="InterPro" id="IPR050706">
    <property type="entry name" value="Cyclic-di-GMP_PDE-like"/>
</dbReference>
<dbReference type="SUPFAM" id="SSF141868">
    <property type="entry name" value="EAL domain-like"/>
    <property type="match status" value="1"/>
</dbReference>
<dbReference type="Pfam" id="PF00563">
    <property type="entry name" value="EAL"/>
    <property type="match status" value="1"/>
</dbReference>
<organism evidence="4 5">
    <name type="scientific">Sulfurospirillum tamanense</name>
    <dbReference type="NCBI Taxonomy" id="2813362"/>
    <lineage>
        <taxon>Bacteria</taxon>
        <taxon>Pseudomonadati</taxon>
        <taxon>Campylobacterota</taxon>
        <taxon>Epsilonproteobacteria</taxon>
        <taxon>Campylobacterales</taxon>
        <taxon>Sulfurospirillaceae</taxon>
        <taxon>Sulfurospirillum</taxon>
    </lineage>
</organism>
<dbReference type="Gene3D" id="3.30.70.270">
    <property type="match status" value="1"/>
</dbReference>
<dbReference type="InterPro" id="IPR035919">
    <property type="entry name" value="EAL_sf"/>
</dbReference>
<reference evidence="4" key="1">
    <citation type="submission" date="2021-02" db="EMBL/GenBank/DDBJ databases">
        <title>Sulfurospirillum tamanensis sp. nov.</title>
        <authorList>
            <person name="Frolova A."/>
            <person name="Merkel A."/>
            <person name="Slobodkin A."/>
        </authorList>
    </citation>
    <scope>NUCLEOTIDE SEQUENCE</scope>
    <source>
        <strain evidence="4">T05b</strain>
    </source>
</reference>
<dbReference type="SUPFAM" id="SSF55073">
    <property type="entry name" value="Nucleotide cyclase"/>
    <property type="match status" value="1"/>
</dbReference>
<dbReference type="PANTHER" id="PTHR33121">
    <property type="entry name" value="CYCLIC DI-GMP PHOSPHODIESTERASE PDEF"/>
    <property type="match status" value="1"/>
</dbReference>
<name>A0ABS2WSA6_9BACT</name>
<dbReference type="PROSITE" id="PS50887">
    <property type="entry name" value="GGDEF"/>
    <property type="match status" value="1"/>
</dbReference>
<dbReference type="PANTHER" id="PTHR33121:SF71">
    <property type="entry name" value="OXYGEN SENSOR PROTEIN DOSP"/>
    <property type="match status" value="1"/>
</dbReference>
<dbReference type="Gene3D" id="3.20.20.450">
    <property type="entry name" value="EAL domain"/>
    <property type="match status" value="1"/>
</dbReference>
<protein>
    <submittedName>
        <fullName evidence="4">EAL domain-containing protein</fullName>
    </submittedName>
</protein>
<feature type="domain" description="GGDEF" evidence="3">
    <location>
        <begin position="266"/>
        <end position="394"/>
    </location>
</feature>
<dbReference type="CDD" id="cd01949">
    <property type="entry name" value="GGDEF"/>
    <property type="match status" value="1"/>
</dbReference>
<evidence type="ECO:0000313" key="5">
    <source>
        <dbReference type="Proteomes" id="UP000703590"/>
    </source>
</evidence>
<dbReference type="NCBIfam" id="TIGR00254">
    <property type="entry name" value="GGDEF"/>
    <property type="match status" value="1"/>
</dbReference>
<dbReference type="InterPro" id="IPR000160">
    <property type="entry name" value="GGDEF_dom"/>
</dbReference>
<reference evidence="4" key="2">
    <citation type="submission" date="2021-02" db="EMBL/GenBank/DDBJ databases">
        <authorList>
            <person name="Merkel A.Y."/>
        </authorList>
    </citation>
    <scope>NUCLEOTIDE SEQUENCE</scope>
    <source>
        <strain evidence="4">T05b</strain>
    </source>
</reference>
<dbReference type="PROSITE" id="PS50883">
    <property type="entry name" value="EAL"/>
    <property type="match status" value="1"/>
</dbReference>
<dbReference type="SMART" id="SM00267">
    <property type="entry name" value="GGDEF"/>
    <property type="match status" value="1"/>
</dbReference>
<evidence type="ECO:0000313" key="4">
    <source>
        <dbReference type="EMBL" id="MBN2964395.1"/>
    </source>
</evidence>
<dbReference type="Proteomes" id="UP000703590">
    <property type="component" value="Unassembled WGS sequence"/>
</dbReference>
<dbReference type="InterPro" id="IPR029787">
    <property type="entry name" value="Nucleotide_cyclase"/>
</dbReference>
<keyword evidence="1" id="KW-0812">Transmembrane</keyword>
<gene>
    <name evidence="4" type="ORF">JWV37_06355</name>
</gene>
<dbReference type="RefSeq" id="WP_205458946.1">
    <property type="nucleotide sequence ID" value="NZ_JAFHKK010000011.1"/>
</dbReference>
<evidence type="ECO:0000259" key="2">
    <source>
        <dbReference type="PROSITE" id="PS50883"/>
    </source>
</evidence>
<proteinExistence type="predicted"/>
<feature type="domain" description="EAL" evidence="2">
    <location>
        <begin position="405"/>
        <end position="644"/>
    </location>
</feature>
<keyword evidence="1" id="KW-0472">Membrane</keyword>
<evidence type="ECO:0000256" key="1">
    <source>
        <dbReference type="SAM" id="Phobius"/>
    </source>
</evidence>
<dbReference type="InterPro" id="IPR001633">
    <property type="entry name" value="EAL_dom"/>
</dbReference>
<comment type="caution">
    <text evidence="4">The sequence shown here is derived from an EMBL/GenBank/DDBJ whole genome shotgun (WGS) entry which is preliminary data.</text>
</comment>
<dbReference type="EMBL" id="JAFHKK010000011">
    <property type="protein sequence ID" value="MBN2964395.1"/>
    <property type="molecule type" value="Genomic_DNA"/>
</dbReference>
<accession>A0ABS2WSA6</accession>